<dbReference type="InterPro" id="IPR018062">
    <property type="entry name" value="HTH_AraC-typ_CS"/>
</dbReference>
<dbReference type="PROSITE" id="PS01124">
    <property type="entry name" value="HTH_ARAC_FAMILY_2"/>
    <property type="match status" value="1"/>
</dbReference>
<dbReference type="PANTHER" id="PTHR46796">
    <property type="entry name" value="HTH-TYPE TRANSCRIPTIONAL ACTIVATOR RHAS-RELATED"/>
    <property type="match status" value="1"/>
</dbReference>
<evidence type="ECO:0000256" key="3">
    <source>
        <dbReference type="ARBA" id="ARBA00023163"/>
    </source>
</evidence>
<dbReference type="RefSeq" id="WP_004120411.1">
    <property type="nucleotide sequence ID" value="NZ_AQHN01000067.1"/>
</dbReference>
<evidence type="ECO:0000256" key="1">
    <source>
        <dbReference type="ARBA" id="ARBA00023015"/>
    </source>
</evidence>
<comment type="caution">
    <text evidence="5">The sequence shown here is derived from an EMBL/GenBank/DDBJ whole genome shotgun (WGS) entry which is preliminary data.</text>
</comment>
<feature type="domain" description="HTH araC/xylS-type" evidence="4">
    <location>
        <begin position="214"/>
        <end position="312"/>
    </location>
</feature>
<dbReference type="InterPro" id="IPR018060">
    <property type="entry name" value="HTH_AraC"/>
</dbReference>
<dbReference type="AlphaFoldDB" id="N6V0P6"/>
<dbReference type="PANTHER" id="PTHR46796:SF6">
    <property type="entry name" value="ARAC SUBFAMILY"/>
    <property type="match status" value="1"/>
</dbReference>
<dbReference type="Proteomes" id="UP000012429">
    <property type="component" value="Unassembled WGS sequence"/>
</dbReference>
<sequence length="313" mass="34426">MNTVVPQNRVFNSLPNSLAAGTLPDGIGRSFFDGNEAVTFLRDSTQLGWHGTYAAVTHERPHETERRPIPAVWIATGLTRTSLRRIIRGREDYDPSIPSNVVTITPPGENVRDVIGLAANALHVFLSNSIIGEVAAEMFPGRGEEVSIAPAFCVGDPVMAPLLQIVQQALRDPASEAQLKVDHLTRALAAHILSMGYRSEFVRPANDLAARQMRVLREYIEGNLASEISIADLANLLGLSRTQFLRRFKASTGTSPYQRVMEIRIEKAKELLVPARMSLSEIAAACGFANQAHLTAVFKRFVKLSPGAFRRRF</sequence>
<dbReference type="PROSITE" id="PS00041">
    <property type="entry name" value="HTH_ARAC_FAMILY_1"/>
    <property type="match status" value="1"/>
</dbReference>
<protein>
    <submittedName>
        <fullName evidence="5">AraC family transcriptional regulator</fullName>
    </submittedName>
</protein>
<dbReference type="Gene3D" id="1.10.10.60">
    <property type="entry name" value="Homeodomain-like"/>
    <property type="match status" value="1"/>
</dbReference>
<dbReference type="EMBL" id="AQHN01000067">
    <property type="protein sequence ID" value="ENN86546.1"/>
    <property type="molecule type" value="Genomic_DNA"/>
</dbReference>
<dbReference type="GO" id="GO:0003700">
    <property type="term" value="F:DNA-binding transcription factor activity"/>
    <property type="evidence" value="ECO:0007669"/>
    <property type="project" value="InterPro"/>
</dbReference>
<organism evidence="5 6">
    <name type="scientific">Rhizobium freirei PRF 81</name>
    <dbReference type="NCBI Taxonomy" id="363754"/>
    <lineage>
        <taxon>Bacteria</taxon>
        <taxon>Pseudomonadati</taxon>
        <taxon>Pseudomonadota</taxon>
        <taxon>Alphaproteobacteria</taxon>
        <taxon>Hyphomicrobiales</taxon>
        <taxon>Rhizobiaceae</taxon>
        <taxon>Rhizobium/Agrobacterium group</taxon>
        <taxon>Rhizobium</taxon>
    </lineage>
</organism>
<evidence type="ECO:0000313" key="6">
    <source>
        <dbReference type="Proteomes" id="UP000012429"/>
    </source>
</evidence>
<reference evidence="5 6" key="1">
    <citation type="journal article" date="2012" name="BMC Genomics">
        <title>Genomic basis of broad host range and environmental adaptability of Rhizobium tropici CIAT 899 and Rhizobium sp. PRF 81 which are used in inoculants for common bean (Phaseolus vulgaris L.).</title>
        <authorList>
            <person name="Ormeno-Orrillo E."/>
            <person name="Menna P."/>
            <person name="Almeida L.G."/>
            <person name="Ollero F.J."/>
            <person name="Nicolas M.F."/>
            <person name="Pains Rodrigues E."/>
            <person name="Shigueyoshi Nakatani A."/>
            <person name="Silva Batista J.S."/>
            <person name="Oliveira Chueire L.M."/>
            <person name="Souza R.C."/>
            <person name="Ribeiro Vasconcelos A.T."/>
            <person name="Megias M."/>
            <person name="Hungria M."/>
            <person name="Martinez-Romero E."/>
        </authorList>
    </citation>
    <scope>NUCLEOTIDE SEQUENCE [LARGE SCALE GENOMIC DNA]</scope>
    <source>
        <strain evidence="5 6">PRF 81</strain>
    </source>
</reference>
<dbReference type="GO" id="GO:0043565">
    <property type="term" value="F:sequence-specific DNA binding"/>
    <property type="evidence" value="ECO:0007669"/>
    <property type="project" value="InterPro"/>
</dbReference>
<dbReference type="SMART" id="SM00342">
    <property type="entry name" value="HTH_ARAC"/>
    <property type="match status" value="1"/>
</dbReference>
<name>N6V0P6_9HYPH</name>
<dbReference type="PATRIC" id="fig|363754.4.peg.3819"/>
<keyword evidence="1" id="KW-0805">Transcription regulation</keyword>
<keyword evidence="6" id="KW-1185">Reference proteome</keyword>
<dbReference type="SUPFAM" id="SSF46689">
    <property type="entry name" value="Homeodomain-like"/>
    <property type="match status" value="2"/>
</dbReference>
<gene>
    <name evidence="5" type="ORF">RHSP_64212</name>
</gene>
<evidence type="ECO:0000256" key="2">
    <source>
        <dbReference type="ARBA" id="ARBA00023125"/>
    </source>
</evidence>
<keyword evidence="2" id="KW-0238">DNA-binding</keyword>
<proteinExistence type="predicted"/>
<dbReference type="OrthoDB" id="8442171at2"/>
<evidence type="ECO:0000259" key="4">
    <source>
        <dbReference type="PROSITE" id="PS01124"/>
    </source>
</evidence>
<dbReference type="STRING" id="363754.RHSP_64212"/>
<dbReference type="InterPro" id="IPR009057">
    <property type="entry name" value="Homeodomain-like_sf"/>
</dbReference>
<dbReference type="Pfam" id="PF12833">
    <property type="entry name" value="HTH_18"/>
    <property type="match status" value="1"/>
</dbReference>
<evidence type="ECO:0000313" key="5">
    <source>
        <dbReference type="EMBL" id="ENN86546.1"/>
    </source>
</evidence>
<accession>N6V0P6</accession>
<dbReference type="InterPro" id="IPR050204">
    <property type="entry name" value="AraC_XylS_family_regulators"/>
</dbReference>
<keyword evidence="3" id="KW-0804">Transcription</keyword>